<keyword evidence="1" id="KW-0812">Transmembrane</keyword>
<accession>A0ABS9J628</accession>
<keyword evidence="3" id="KW-1185">Reference proteome</keyword>
<sequence length="212" mass="24133">MTRHFFKTINNTIKHWYIPLIIGIIFIIVAIYTFLSPLSSYVALSVVFSLAFLFSGISNVILSIANRKEIDNWGWLLFFGIVSLIFGILLLANPQLSMATLPFYVGFWVMFQSIGAIGHAMDLKNYGVLDWGNLMLVGVLGLLFSFILLWNPLFAGLNVVIWTGIAFLTLGIYSIYFSFKLKKVKDFPNKIPQDLKDKFQEVKTSIQKEMNK</sequence>
<dbReference type="InterPro" id="IPR052712">
    <property type="entry name" value="Acid_resist_chaperone_HdeD"/>
</dbReference>
<dbReference type="InterPro" id="IPR005325">
    <property type="entry name" value="DUF308_memb"/>
</dbReference>
<dbReference type="RefSeq" id="WP_236959853.1">
    <property type="nucleotide sequence ID" value="NZ_JAETXX010000010.1"/>
</dbReference>
<dbReference type="PANTHER" id="PTHR34989:SF1">
    <property type="entry name" value="PROTEIN HDED"/>
    <property type="match status" value="1"/>
</dbReference>
<evidence type="ECO:0000313" key="3">
    <source>
        <dbReference type="Proteomes" id="UP000829517"/>
    </source>
</evidence>
<dbReference type="Proteomes" id="UP000829517">
    <property type="component" value="Unassembled WGS sequence"/>
</dbReference>
<dbReference type="EMBL" id="JAETXX010000010">
    <property type="protein sequence ID" value="MCF8715892.1"/>
    <property type="molecule type" value="Genomic_DNA"/>
</dbReference>
<proteinExistence type="predicted"/>
<reference evidence="2 3" key="1">
    <citation type="submission" date="2021-01" db="EMBL/GenBank/DDBJ databases">
        <title>Genome sequencing of Joostella atrarenae M1-2 (= KCTC 23194).</title>
        <authorList>
            <person name="Zakaria M.R."/>
            <person name="Lam M.Q."/>
            <person name="Chong C.S."/>
        </authorList>
    </citation>
    <scope>NUCLEOTIDE SEQUENCE [LARGE SCALE GENOMIC DNA]</scope>
    <source>
        <strain evidence="2 3">M1-2</strain>
    </source>
</reference>
<evidence type="ECO:0000313" key="2">
    <source>
        <dbReference type="EMBL" id="MCF8715892.1"/>
    </source>
</evidence>
<dbReference type="Pfam" id="PF03729">
    <property type="entry name" value="DUF308"/>
    <property type="match status" value="2"/>
</dbReference>
<feature type="transmembrane region" description="Helical" evidence="1">
    <location>
        <begin position="159"/>
        <end position="179"/>
    </location>
</feature>
<evidence type="ECO:0000256" key="1">
    <source>
        <dbReference type="SAM" id="Phobius"/>
    </source>
</evidence>
<gene>
    <name evidence="2" type="ORF">JM658_13735</name>
</gene>
<feature type="transmembrane region" description="Helical" evidence="1">
    <location>
        <begin position="16"/>
        <end position="35"/>
    </location>
</feature>
<feature type="transmembrane region" description="Helical" evidence="1">
    <location>
        <begin position="73"/>
        <end position="91"/>
    </location>
</feature>
<feature type="transmembrane region" description="Helical" evidence="1">
    <location>
        <begin position="103"/>
        <end position="121"/>
    </location>
</feature>
<protein>
    <submittedName>
        <fullName evidence="2">DUF308 domain-containing protein</fullName>
    </submittedName>
</protein>
<dbReference type="PANTHER" id="PTHR34989">
    <property type="entry name" value="PROTEIN HDED"/>
    <property type="match status" value="1"/>
</dbReference>
<keyword evidence="1" id="KW-0472">Membrane</keyword>
<feature type="transmembrane region" description="Helical" evidence="1">
    <location>
        <begin position="41"/>
        <end position="61"/>
    </location>
</feature>
<name>A0ABS9J628_9FLAO</name>
<feature type="transmembrane region" description="Helical" evidence="1">
    <location>
        <begin position="133"/>
        <end position="153"/>
    </location>
</feature>
<keyword evidence="1" id="KW-1133">Transmembrane helix</keyword>
<comment type="caution">
    <text evidence="2">The sequence shown here is derived from an EMBL/GenBank/DDBJ whole genome shotgun (WGS) entry which is preliminary data.</text>
</comment>
<organism evidence="2 3">
    <name type="scientific">Joostella atrarenae</name>
    <dbReference type="NCBI Taxonomy" id="679257"/>
    <lineage>
        <taxon>Bacteria</taxon>
        <taxon>Pseudomonadati</taxon>
        <taxon>Bacteroidota</taxon>
        <taxon>Flavobacteriia</taxon>
        <taxon>Flavobacteriales</taxon>
        <taxon>Flavobacteriaceae</taxon>
        <taxon>Joostella</taxon>
    </lineage>
</organism>